<dbReference type="AlphaFoldDB" id="A0A8T0C4Q7"/>
<feature type="transmembrane region" description="Helical" evidence="1">
    <location>
        <begin position="6"/>
        <end position="25"/>
    </location>
</feature>
<evidence type="ECO:0000313" key="2">
    <source>
        <dbReference type="EMBL" id="KAF7783577.1"/>
    </source>
</evidence>
<reference evidence="2 3" key="1">
    <citation type="journal article" date="2012" name="J. Bacteriol.">
        <title>Genome sequence of the cycloprodigiosin-producing bacterial strain Pseudoalteromonas rubra ATCC 29570(T).</title>
        <authorList>
            <person name="Xie B.B."/>
            <person name="Shu Y.L."/>
            <person name="Qin Q.L."/>
            <person name="Rong J.C."/>
            <person name="Zhang X.Y."/>
            <person name="Chen X.L."/>
            <person name="Zhou B.C."/>
            <person name="Zhang Y.Z."/>
        </authorList>
    </citation>
    <scope>NUCLEOTIDE SEQUENCE [LARGE SCALE GENOMIC DNA]</scope>
    <source>
        <strain evidence="2 3">DSM 6842</strain>
    </source>
</reference>
<comment type="caution">
    <text evidence="2">The sequence shown here is derived from an EMBL/GenBank/DDBJ whole genome shotgun (WGS) entry which is preliminary data.</text>
</comment>
<protein>
    <submittedName>
        <fullName evidence="2">Uncharacterized protein</fullName>
    </submittedName>
</protein>
<gene>
    <name evidence="2" type="ORF">PRUB_a3382</name>
</gene>
<sequence>MASSSFFIFYIPGLAVFVFFDVYFAKSLPVFKMFKNQSVMMFGEIAVFLQY</sequence>
<dbReference type="Proteomes" id="UP000016480">
    <property type="component" value="Unassembled WGS sequence"/>
</dbReference>
<proteinExistence type="predicted"/>
<dbReference type="EMBL" id="AHCD03000043">
    <property type="protein sequence ID" value="KAF7783577.1"/>
    <property type="molecule type" value="Genomic_DNA"/>
</dbReference>
<name>A0A8T0C4Q7_9GAMM</name>
<evidence type="ECO:0000256" key="1">
    <source>
        <dbReference type="SAM" id="Phobius"/>
    </source>
</evidence>
<accession>A0A8T0C4Q7</accession>
<keyword evidence="1" id="KW-1133">Transmembrane helix</keyword>
<evidence type="ECO:0000313" key="3">
    <source>
        <dbReference type="Proteomes" id="UP000016480"/>
    </source>
</evidence>
<keyword evidence="1" id="KW-0472">Membrane</keyword>
<keyword evidence="1" id="KW-0812">Transmembrane</keyword>
<organism evidence="2 3">
    <name type="scientific">Pseudoalteromonas rubra</name>
    <dbReference type="NCBI Taxonomy" id="43658"/>
    <lineage>
        <taxon>Bacteria</taxon>
        <taxon>Pseudomonadati</taxon>
        <taxon>Pseudomonadota</taxon>
        <taxon>Gammaproteobacteria</taxon>
        <taxon>Alteromonadales</taxon>
        <taxon>Pseudoalteromonadaceae</taxon>
        <taxon>Pseudoalteromonas</taxon>
    </lineage>
</organism>